<evidence type="ECO:0000256" key="1">
    <source>
        <dbReference type="ARBA" id="ARBA00008315"/>
    </source>
</evidence>
<organism evidence="2 3">
    <name type="scientific">Aphanomyces invadans</name>
    <dbReference type="NCBI Taxonomy" id="157072"/>
    <lineage>
        <taxon>Eukaryota</taxon>
        <taxon>Sar</taxon>
        <taxon>Stramenopiles</taxon>
        <taxon>Oomycota</taxon>
        <taxon>Saprolegniomycetes</taxon>
        <taxon>Saprolegniales</taxon>
        <taxon>Verrucalvaceae</taxon>
        <taxon>Aphanomyces</taxon>
    </lineage>
</organism>
<dbReference type="Proteomes" id="UP000285060">
    <property type="component" value="Unassembled WGS sequence"/>
</dbReference>
<name>A0A3R6YY40_9STRA</name>
<reference evidence="2 3" key="1">
    <citation type="submission" date="2018-08" db="EMBL/GenBank/DDBJ databases">
        <title>Aphanomyces genome sequencing and annotation.</title>
        <authorList>
            <person name="Minardi D."/>
            <person name="Oidtmann B."/>
            <person name="Van Der Giezen M."/>
            <person name="Studholme D.J."/>
        </authorList>
    </citation>
    <scope>NUCLEOTIDE SEQUENCE [LARGE SCALE GENOMIC DNA]</scope>
    <source>
        <strain evidence="2 3">NJM0002</strain>
    </source>
</reference>
<dbReference type="PANTHER" id="PTHR23035:SF2">
    <property type="entry name" value="KIAA1430 HOMOLOGUE"/>
    <property type="match status" value="1"/>
</dbReference>
<sequence length="157" mass="18030">MYSNQVMPVANVICARREIKHQVDKLYENLQSPKGLCNVTSPRKFSHLEFNAKKRVQAQGAVPDLFSLYELHLTMSVAARQARIDHDNHLLMEKMAQIMFAPSSKKSSASFKPGTCLDKNQLPKIDNHNDYTLVHGYAKTRQREARRIAKENLVRHE</sequence>
<dbReference type="AlphaFoldDB" id="A0A3R6YY40"/>
<comment type="similarity">
    <text evidence="1">Belongs to the CFAP97 family.</text>
</comment>
<gene>
    <name evidence="2" type="ORF">DYB32_009186</name>
</gene>
<keyword evidence="3" id="KW-1185">Reference proteome</keyword>
<proteinExistence type="inferred from homology"/>
<dbReference type="EMBL" id="QUSY01001825">
    <property type="protein sequence ID" value="RHY23465.1"/>
    <property type="molecule type" value="Genomic_DNA"/>
</dbReference>
<comment type="caution">
    <text evidence="2">The sequence shown here is derived from an EMBL/GenBank/DDBJ whole genome shotgun (WGS) entry which is preliminary data.</text>
</comment>
<dbReference type="PANTHER" id="PTHR23035">
    <property type="entry name" value="CILIA- AND FLAGELLA-ASSOCIATED PROTEIN 97-RELATED"/>
    <property type="match status" value="1"/>
</dbReference>
<dbReference type="VEuPathDB" id="FungiDB:H310_07571"/>
<accession>A0A3R6YY40</accession>
<dbReference type="InterPro" id="IPR029488">
    <property type="entry name" value="Hmw/CFAP97"/>
</dbReference>
<dbReference type="InterPro" id="IPR038791">
    <property type="entry name" value="Cfap97/Hemingway"/>
</dbReference>
<dbReference type="Pfam" id="PF13879">
    <property type="entry name" value="Hmw_CFAP97"/>
    <property type="match status" value="1"/>
</dbReference>
<evidence type="ECO:0000313" key="2">
    <source>
        <dbReference type="EMBL" id="RHY23465.1"/>
    </source>
</evidence>
<protein>
    <submittedName>
        <fullName evidence="2">Uncharacterized protein</fullName>
    </submittedName>
</protein>
<evidence type="ECO:0000313" key="3">
    <source>
        <dbReference type="Proteomes" id="UP000285060"/>
    </source>
</evidence>